<reference evidence="3 4" key="1">
    <citation type="submission" date="2023-08" db="EMBL/GenBank/DDBJ databases">
        <title>The whole genome sequence of Lysobacter yananisis.</title>
        <authorList>
            <person name="Sun H."/>
        </authorList>
    </citation>
    <scope>NUCLEOTIDE SEQUENCE [LARGE SCALE GENOMIC DNA]</scope>
    <source>
        <strain evidence="3 4">SNNU513</strain>
    </source>
</reference>
<evidence type="ECO:0000313" key="4">
    <source>
        <dbReference type="Proteomes" id="UP001229313"/>
    </source>
</evidence>
<evidence type="ECO:0000256" key="1">
    <source>
        <dbReference type="SAM" id="MobiDB-lite"/>
    </source>
</evidence>
<feature type="signal peptide" evidence="2">
    <location>
        <begin position="1"/>
        <end position="30"/>
    </location>
</feature>
<feature type="chain" id="PRO_5046684201" description="Lipoprotein" evidence="2">
    <location>
        <begin position="31"/>
        <end position="218"/>
    </location>
</feature>
<protein>
    <recommendedName>
        <fullName evidence="5">Lipoprotein</fullName>
    </recommendedName>
</protein>
<dbReference type="PROSITE" id="PS51257">
    <property type="entry name" value="PROKAR_LIPOPROTEIN"/>
    <property type="match status" value="1"/>
</dbReference>
<organism evidence="3 4">
    <name type="scientific">Lysobacter yananisis</name>
    <dbReference type="NCBI Taxonomy" id="1003114"/>
    <lineage>
        <taxon>Bacteria</taxon>
        <taxon>Pseudomonadati</taxon>
        <taxon>Pseudomonadota</taxon>
        <taxon>Gammaproteobacteria</taxon>
        <taxon>Lysobacterales</taxon>
        <taxon>Lysobacteraceae</taxon>
        <taxon>Lysobacter</taxon>
    </lineage>
</organism>
<evidence type="ECO:0000256" key="2">
    <source>
        <dbReference type="SAM" id="SignalP"/>
    </source>
</evidence>
<dbReference type="Proteomes" id="UP001229313">
    <property type="component" value="Chromosome"/>
</dbReference>
<name>A0ABY9P4S4_9GAMM</name>
<accession>A0ABY9P4S4</accession>
<dbReference type="RefSeq" id="WP_309151240.1">
    <property type="nucleotide sequence ID" value="NZ_CP133568.1"/>
</dbReference>
<feature type="region of interest" description="Disordered" evidence="1">
    <location>
        <begin position="32"/>
        <end position="57"/>
    </location>
</feature>
<keyword evidence="2" id="KW-0732">Signal</keyword>
<evidence type="ECO:0000313" key="3">
    <source>
        <dbReference type="EMBL" id="WMT02063.1"/>
    </source>
</evidence>
<gene>
    <name evidence="3" type="ORF">RDV84_19155</name>
</gene>
<sequence length="218" mass="23318">MDRLAARIPTPPMAWLCACLLLAACGPREAAQPAAPATSPAPATQSAPAQAAPAPVQAAPALAKPPYRFAFASKDDKRNKDPRVVEWGEDGCGPYPVAEVEAIPLHDAWLLPDWVVEFDDKNREIARWGRPMAAELVGLDGPQLRFRVDGHGQTGEFATDADGALQPLSASGASLYDSARQIECPRLPTFAESDYAQCFVVKDAAGAERRLAWEAPCT</sequence>
<proteinExistence type="predicted"/>
<dbReference type="EMBL" id="CP133568">
    <property type="protein sequence ID" value="WMT02063.1"/>
    <property type="molecule type" value="Genomic_DNA"/>
</dbReference>
<evidence type="ECO:0008006" key="5">
    <source>
        <dbReference type="Google" id="ProtNLM"/>
    </source>
</evidence>
<keyword evidence="4" id="KW-1185">Reference proteome</keyword>